<evidence type="ECO:0000256" key="3">
    <source>
        <dbReference type="ARBA" id="ARBA00023163"/>
    </source>
</evidence>
<dbReference type="InterPro" id="IPR000835">
    <property type="entry name" value="HTH_MarR-typ"/>
</dbReference>
<dbReference type="InterPro" id="IPR036388">
    <property type="entry name" value="WH-like_DNA-bd_sf"/>
</dbReference>
<sequence>MLKEQTIDHMLRATWQAVAKMYNEQAAKYNSTMAMAFVLLNIDIEKGTPSTSLGPLMGMESTSLSRILKSMEDKKLIYREKNPEDGRSVLIKLTDFGIEKRKTSREHVILFNETVRKSISTEKIKHFFEVTETINKLITNKKVFETNPTKLKHKI</sequence>
<dbReference type="PANTHER" id="PTHR42756:SF1">
    <property type="entry name" value="TRANSCRIPTIONAL REPRESSOR OF EMRAB OPERON"/>
    <property type="match status" value="1"/>
</dbReference>
<organism evidence="5">
    <name type="scientific">hydrothermal vent metagenome</name>
    <dbReference type="NCBI Taxonomy" id="652676"/>
    <lineage>
        <taxon>unclassified sequences</taxon>
        <taxon>metagenomes</taxon>
        <taxon>ecological metagenomes</taxon>
    </lineage>
</organism>
<dbReference type="AlphaFoldDB" id="A0A3B0V3V1"/>
<reference evidence="5" key="1">
    <citation type="submission" date="2018-06" db="EMBL/GenBank/DDBJ databases">
        <authorList>
            <person name="Zhirakovskaya E."/>
        </authorList>
    </citation>
    <scope>NUCLEOTIDE SEQUENCE</scope>
</reference>
<dbReference type="EMBL" id="UOER01000616">
    <property type="protein sequence ID" value="VAW26626.1"/>
    <property type="molecule type" value="Genomic_DNA"/>
</dbReference>
<dbReference type="InterPro" id="IPR036390">
    <property type="entry name" value="WH_DNA-bd_sf"/>
</dbReference>
<evidence type="ECO:0000256" key="1">
    <source>
        <dbReference type="ARBA" id="ARBA00023015"/>
    </source>
</evidence>
<dbReference type="Gene3D" id="1.10.10.10">
    <property type="entry name" value="Winged helix-like DNA-binding domain superfamily/Winged helix DNA-binding domain"/>
    <property type="match status" value="1"/>
</dbReference>
<protein>
    <submittedName>
        <fullName evidence="5">Transcriptional regulator, MarR family</fullName>
    </submittedName>
</protein>
<dbReference type="Pfam" id="PF01047">
    <property type="entry name" value="MarR"/>
    <property type="match status" value="1"/>
</dbReference>
<dbReference type="SMART" id="SM00347">
    <property type="entry name" value="HTH_MARR"/>
    <property type="match status" value="1"/>
</dbReference>
<evidence type="ECO:0000259" key="4">
    <source>
        <dbReference type="PROSITE" id="PS50995"/>
    </source>
</evidence>
<keyword evidence="3" id="KW-0804">Transcription</keyword>
<dbReference type="PROSITE" id="PS50995">
    <property type="entry name" value="HTH_MARR_2"/>
    <property type="match status" value="1"/>
</dbReference>
<feature type="domain" description="HTH marR-type" evidence="4">
    <location>
        <begin position="4"/>
        <end position="136"/>
    </location>
</feature>
<gene>
    <name evidence="5" type="ORF">MNBD_BACTEROID04-1638</name>
</gene>
<dbReference type="GO" id="GO:0003700">
    <property type="term" value="F:DNA-binding transcription factor activity"/>
    <property type="evidence" value="ECO:0007669"/>
    <property type="project" value="InterPro"/>
</dbReference>
<keyword evidence="2" id="KW-0238">DNA-binding</keyword>
<name>A0A3B0V3V1_9ZZZZ</name>
<dbReference type="SUPFAM" id="SSF46785">
    <property type="entry name" value="Winged helix' DNA-binding domain"/>
    <property type="match status" value="1"/>
</dbReference>
<keyword evidence="1" id="KW-0805">Transcription regulation</keyword>
<proteinExistence type="predicted"/>
<dbReference type="GO" id="GO:0003677">
    <property type="term" value="F:DNA binding"/>
    <property type="evidence" value="ECO:0007669"/>
    <property type="project" value="UniProtKB-KW"/>
</dbReference>
<accession>A0A3B0V3V1</accession>
<dbReference type="PANTHER" id="PTHR42756">
    <property type="entry name" value="TRANSCRIPTIONAL REGULATOR, MARR"/>
    <property type="match status" value="1"/>
</dbReference>
<evidence type="ECO:0000313" key="5">
    <source>
        <dbReference type="EMBL" id="VAW26626.1"/>
    </source>
</evidence>
<evidence type="ECO:0000256" key="2">
    <source>
        <dbReference type="ARBA" id="ARBA00023125"/>
    </source>
</evidence>